<dbReference type="SUPFAM" id="SSF48371">
    <property type="entry name" value="ARM repeat"/>
    <property type="match status" value="1"/>
</dbReference>
<name>E4XAQ6_OIKDI</name>
<accession>E4XAQ6</accession>
<proteinExistence type="predicted"/>
<dbReference type="EMBL" id="FN653032">
    <property type="protein sequence ID" value="CBY08720.1"/>
    <property type="molecule type" value="Genomic_DNA"/>
</dbReference>
<keyword evidence="3" id="KW-1185">Reference proteome</keyword>
<evidence type="ECO:0000256" key="1">
    <source>
        <dbReference type="SAM" id="MobiDB-lite"/>
    </source>
</evidence>
<dbReference type="OrthoDB" id="2156856at2759"/>
<gene>
    <name evidence="2" type="ORF">GSOID_T00005307001</name>
</gene>
<reference evidence="2" key="1">
    <citation type="journal article" date="2010" name="Science">
        <title>Plasticity of animal genome architecture unmasked by rapid evolution of a pelagic tunicate.</title>
        <authorList>
            <person name="Denoeud F."/>
            <person name="Henriet S."/>
            <person name="Mungpakdee S."/>
            <person name="Aury J.M."/>
            <person name="Da Silva C."/>
            <person name="Brinkmann H."/>
            <person name="Mikhaleva J."/>
            <person name="Olsen L.C."/>
            <person name="Jubin C."/>
            <person name="Canestro C."/>
            <person name="Bouquet J.M."/>
            <person name="Danks G."/>
            <person name="Poulain J."/>
            <person name="Campsteijn C."/>
            <person name="Adamski M."/>
            <person name="Cross I."/>
            <person name="Yadetie F."/>
            <person name="Muffato M."/>
            <person name="Louis A."/>
            <person name="Butcher S."/>
            <person name="Tsagkogeorga G."/>
            <person name="Konrad A."/>
            <person name="Singh S."/>
            <person name="Jensen M.F."/>
            <person name="Cong E.H."/>
            <person name="Eikeseth-Otteraa H."/>
            <person name="Noel B."/>
            <person name="Anthouard V."/>
            <person name="Porcel B.M."/>
            <person name="Kachouri-Lafond R."/>
            <person name="Nishino A."/>
            <person name="Ugolini M."/>
            <person name="Chourrout P."/>
            <person name="Nishida H."/>
            <person name="Aasland R."/>
            <person name="Huzurbazar S."/>
            <person name="Westhof E."/>
            <person name="Delsuc F."/>
            <person name="Lehrach H."/>
            <person name="Reinhardt R."/>
            <person name="Weissenbach J."/>
            <person name="Roy S.W."/>
            <person name="Artiguenave F."/>
            <person name="Postlethwait J.H."/>
            <person name="Manak J.R."/>
            <person name="Thompson E.M."/>
            <person name="Jaillon O."/>
            <person name="Du Pasquier L."/>
            <person name="Boudinot P."/>
            <person name="Liberles D.A."/>
            <person name="Volff J.N."/>
            <person name="Philippe H."/>
            <person name="Lenhard B."/>
            <person name="Roest Crollius H."/>
            <person name="Wincker P."/>
            <person name="Chourrout D."/>
        </authorList>
    </citation>
    <scope>NUCLEOTIDE SEQUENCE [LARGE SCALE GENOMIC DNA]</scope>
</reference>
<sequence>MSPRNESDDQIGLPAPNLQEWDEDEAVEEENEIEYLEGSEFTKIEILRFLVSLKDFVDRNENRSETTLCEIWDSIQTCSVATCYHENGLFDIIQHIFGQINEFEERDRLLELLTGIVGNMLLHLENIDGSLENVLSYLAVFCEEETDVCILAQTMRALSTIFKRFPDFYSHDSSLIPKFRKSVHEIISKCKNEEAISYALKVLEHNADEFLDQDGKQALWTFLKHFHEHEIEEIMNLADHHFLNKILMLLSEVVYEAKEIKEEHVEIINHFWDSCNKEIAENKEEFSCLEEPWQFLTTILYLARVTLSKCNEFTITTADLKRTFTTWKLLRRSTINVSDDCGYF</sequence>
<dbReference type="Proteomes" id="UP000001307">
    <property type="component" value="Unassembled WGS sequence"/>
</dbReference>
<organism evidence="2">
    <name type="scientific">Oikopleura dioica</name>
    <name type="common">Tunicate</name>
    <dbReference type="NCBI Taxonomy" id="34765"/>
    <lineage>
        <taxon>Eukaryota</taxon>
        <taxon>Metazoa</taxon>
        <taxon>Chordata</taxon>
        <taxon>Tunicata</taxon>
        <taxon>Appendicularia</taxon>
        <taxon>Copelata</taxon>
        <taxon>Oikopleuridae</taxon>
        <taxon>Oikopleura</taxon>
    </lineage>
</organism>
<dbReference type="InParanoid" id="E4XAQ6"/>
<dbReference type="AlphaFoldDB" id="E4XAQ6"/>
<protein>
    <submittedName>
        <fullName evidence="2">Uncharacterized protein</fullName>
    </submittedName>
</protein>
<dbReference type="InterPro" id="IPR016024">
    <property type="entry name" value="ARM-type_fold"/>
</dbReference>
<evidence type="ECO:0000313" key="2">
    <source>
        <dbReference type="EMBL" id="CBY08720.1"/>
    </source>
</evidence>
<feature type="region of interest" description="Disordered" evidence="1">
    <location>
        <begin position="1"/>
        <end position="26"/>
    </location>
</feature>
<evidence type="ECO:0000313" key="3">
    <source>
        <dbReference type="Proteomes" id="UP000001307"/>
    </source>
</evidence>